<feature type="domain" description="LysR substrate-binding" evidence="1">
    <location>
        <begin position="2"/>
        <end position="57"/>
    </location>
</feature>
<keyword evidence="2" id="KW-0614">Plasmid</keyword>
<dbReference type="Proteomes" id="UP000322822">
    <property type="component" value="Plasmid unnamed1"/>
</dbReference>
<accession>A0A5P2H8B8</accession>
<evidence type="ECO:0000313" key="3">
    <source>
        <dbReference type="Proteomes" id="UP000322822"/>
    </source>
</evidence>
<reference evidence="2 3" key="1">
    <citation type="submission" date="2019-09" db="EMBL/GenBank/DDBJ databases">
        <title>FDA dAtabase for Regulatory Grade micrObial Sequences (FDA-ARGOS): Supporting development and validation of Infectious Disease Dx tests.</title>
        <authorList>
            <person name="Sciortino C."/>
            <person name="Tallon L."/>
            <person name="Sadzewicz L."/>
            <person name="Vavikolanu K."/>
            <person name="Mehta A."/>
            <person name="Aluvathingal J."/>
            <person name="Nadendla S."/>
            <person name="Nandy P."/>
            <person name="Geyer C."/>
            <person name="Yan Y."/>
            <person name="Sichtig H."/>
        </authorList>
    </citation>
    <scope>NUCLEOTIDE SEQUENCE [LARGE SCALE GENOMIC DNA]</scope>
    <source>
        <strain evidence="2 3">FDAARGOS_664</strain>
        <plasmid evidence="2 3">unnamed1</plasmid>
    </source>
</reference>
<dbReference type="Gene3D" id="3.40.190.290">
    <property type="match status" value="1"/>
</dbReference>
<proteinExistence type="predicted"/>
<geneLocation type="plasmid" evidence="2">
    <name>unnamed1</name>
</geneLocation>
<dbReference type="EMBL" id="CP044066">
    <property type="protein sequence ID" value="QET03968.1"/>
    <property type="molecule type" value="Genomic_DNA"/>
</dbReference>
<name>A0A5P2H8B8_9BURK</name>
<dbReference type="RefSeq" id="WP_150374033.1">
    <property type="nucleotide sequence ID" value="NZ_CP044066.1"/>
</dbReference>
<evidence type="ECO:0000313" key="2">
    <source>
        <dbReference type="EMBL" id="QET03968.1"/>
    </source>
</evidence>
<sequence length="89" mass="9971">MRGHGIACVPDFAVRLHIAQGSLVELLSGNFNQGGSLSLLWPATRHPLPKVRAFVNFRFGKADKRAFRAHHAPLPWRGRQPCNFEPGMR</sequence>
<gene>
    <name evidence="2" type="ORF">FOB72_17550</name>
</gene>
<protein>
    <recommendedName>
        <fullName evidence="1">LysR substrate-binding domain-containing protein</fullName>
    </recommendedName>
</protein>
<evidence type="ECO:0000259" key="1">
    <source>
        <dbReference type="Pfam" id="PF03466"/>
    </source>
</evidence>
<dbReference type="InterPro" id="IPR005119">
    <property type="entry name" value="LysR_subst-bd"/>
</dbReference>
<dbReference type="AlphaFoldDB" id="A0A5P2H8B8"/>
<dbReference type="OrthoDB" id="9110639at2"/>
<dbReference type="SUPFAM" id="SSF53850">
    <property type="entry name" value="Periplasmic binding protein-like II"/>
    <property type="match status" value="1"/>
</dbReference>
<organism evidence="2 3">
    <name type="scientific">Cupriavidus pauculus</name>
    <dbReference type="NCBI Taxonomy" id="82633"/>
    <lineage>
        <taxon>Bacteria</taxon>
        <taxon>Pseudomonadati</taxon>
        <taxon>Pseudomonadota</taxon>
        <taxon>Betaproteobacteria</taxon>
        <taxon>Burkholderiales</taxon>
        <taxon>Burkholderiaceae</taxon>
        <taxon>Cupriavidus</taxon>
    </lineage>
</organism>
<dbReference type="Pfam" id="PF03466">
    <property type="entry name" value="LysR_substrate"/>
    <property type="match status" value="1"/>
</dbReference>